<evidence type="ECO:0000313" key="3">
    <source>
        <dbReference type="Proteomes" id="UP001501074"/>
    </source>
</evidence>
<comment type="caution">
    <text evidence="2">The sequence shown here is derived from an EMBL/GenBank/DDBJ whole genome shotgun (WGS) entry which is preliminary data.</text>
</comment>
<dbReference type="EMBL" id="BAAAZO010000003">
    <property type="protein sequence ID" value="GAA3606703.1"/>
    <property type="molecule type" value="Genomic_DNA"/>
</dbReference>
<dbReference type="PANTHER" id="PTHR16128">
    <property type="entry name" value="FAD/NAD(P)-BINDING OXIDOREDUCTASE FAMILY PROTEIN"/>
    <property type="match status" value="1"/>
</dbReference>
<organism evidence="2 3">
    <name type="scientific">Kineosporia mesophila</name>
    <dbReference type="NCBI Taxonomy" id="566012"/>
    <lineage>
        <taxon>Bacteria</taxon>
        <taxon>Bacillati</taxon>
        <taxon>Actinomycetota</taxon>
        <taxon>Actinomycetes</taxon>
        <taxon>Kineosporiales</taxon>
        <taxon>Kineosporiaceae</taxon>
        <taxon>Kineosporia</taxon>
    </lineage>
</organism>
<evidence type="ECO:0000259" key="1">
    <source>
        <dbReference type="Pfam" id="PF01593"/>
    </source>
</evidence>
<dbReference type="InterPro" id="IPR036188">
    <property type="entry name" value="FAD/NAD-bd_sf"/>
</dbReference>
<dbReference type="SUPFAM" id="SSF51905">
    <property type="entry name" value="FAD/NAD(P)-binding domain"/>
    <property type="match status" value="1"/>
</dbReference>
<keyword evidence="3" id="KW-1185">Reference proteome</keyword>
<evidence type="ECO:0000313" key="2">
    <source>
        <dbReference type="EMBL" id="GAA3606703.1"/>
    </source>
</evidence>
<dbReference type="Gene3D" id="3.90.660.10">
    <property type="match status" value="1"/>
</dbReference>
<sequence length="330" mass="35313">MGAGIAGVACARRLHDAGVRVRLYERGRRIGGRMAVKTEYVGPVSSLSVGHSVDIGAPYFTVREALFAHVVGAWREAGLAQPWTDHFSVLDEEGLRPGNPGLQRWSTVPGTGGLRGLVENLAQGLRVETAHLVESVTVENGRPLVDGEPAAAVVLAMPDPQAERLLPPGTAAELGVAGSGQHPVLTLWAAWSARWWPEFDGVFVNNSDTITWITDSGRSHADGVPVLVAHSTDAFARTRLRDHSSGIEPMLAELGRLLGSGTTPQAEWARVHRWSFAAPVRTHLDPFRLLGPGEPALIGVCGDAWGPRSRVEQAWMSGNGLAEQLLKQLG</sequence>
<gene>
    <name evidence="2" type="ORF">GCM10022223_23270</name>
</gene>
<reference evidence="3" key="1">
    <citation type="journal article" date="2019" name="Int. J. Syst. Evol. Microbiol.">
        <title>The Global Catalogue of Microorganisms (GCM) 10K type strain sequencing project: providing services to taxonomists for standard genome sequencing and annotation.</title>
        <authorList>
            <consortium name="The Broad Institute Genomics Platform"/>
            <consortium name="The Broad Institute Genome Sequencing Center for Infectious Disease"/>
            <person name="Wu L."/>
            <person name="Ma J."/>
        </authorList>
    </citation>
    <scope>NUCLEOTIDE SEQUENCE [LARGE SCALE GENOMIC DNA]</scope>
    <source>
        <strain evidence="3">JCM 16902</strain>
    </source>
</reference>
<protein>
    <recommendedName>
        <fullName evidence="1">Amine oxidase domain-containing protein</fullName>
    </recommendedName>
</protein>
<feature type="domain" description="Amine oxidase" evidence="1">
    <location>
        <begin position="100"/>
        <end position="325"/>
    </location>
</feature>
<name>A0ABP6ZEQ2_9ACTN</name>
<proteinExistence type="predicted"/>
<dbReference type="Proteomes" id="UP001501074">
    <property type="component" value="Unassembled WGS sequence"/>
</dbReference>
<dbReference type="PANTHER" id="PTHR16128:SF5">
    <property type="entry name" value="FAD_NAD(P)-BINDING OXIDOREDUCTASE FAMILY PROTEIN"/>
    <property type="match status" value="1"/>
</dbReference>
<dbReference type="InterPro" id="IPR002937">
    <property type="entry name" value="Amino_oxidase"/>
</dbReference>
<dbReference type="Pfam" id="PF01593">
    <property type="entry name" value="Amino_oxidase"/>
    <property type="match status" value="1"/>
</dbReference>
<accession>A0ABP6ZEQ2</accession>
<dbReference type="Pfam" id="PF13450">
    <property type="entry name" value="NAD_binding_8"/>
    <property type="match status" value="1"/>
</dbReference>
<dbReference type="Gene3D" id="3.50.50.60">
    <property type="entry name" value="FAD/NAD(P)-binding domain"/>
    <property type="match status" value="1"/>
</dbReference>